<keyword evidence="1" id="KW-0732">Signal</keyword>
<dbReference type="Proteomes" id="UP001141806">
    <property type="component" value="Unassembled WGS sequence"/>
</dbReference>
<accession>A0A9Q0L5X7</accession>
<sequence>MATVAVSTTVCSFLIVCMLITANGLVPGFAPGLVPTSVDRSFCCKDFTFPKGCDPTSSAATKNCAMFCHGGCTGATGVCTGLGRKTFCECGPLPGETCPG</sequence>
<evidence type="ECO:0000313" key="2">
    <source>
        <dbReference type="EMBL" id="KAJ4982441.1"/>
    </source>
</evidence>
<comment type="caution">
    <text evidence="2">The sequence shown here is derived from an EMBL/GenBank/DDBJ whole genome shotgun (WGS) entry which is preliminary data.</text>
</comment>
<dbReference type="EMBL" id="JAMYWD010000001">
    <property type="protein sequence ID" value="KAJ4982441.1"/>
    <property type="molecule type" value="Genomic_DNA"/>
</dbReference>
<dbReference type="AlphaFoldDB" id="A0A9Q0L5X7"/>
<protein>
    <submittedName>
        <fullName evidence="2">Uncharacterized protein</fullName>
    </submittedName>
</protein>
<feature type="signal peptide" evidence="1">
    <location>
        <begin position="1"/>
        <end position="24"/>
    </location>
</feature>
<name>A0A9Q0L5X7_9MAGN</name>
<organism evidence="2 3">
    <name type="scientific">Protea cynaroides</name>
    <dbReference type="NCBI Taxonomy" id="273540"/>
    <lineage>
        <taxon>Eukaryota</taxon>
        <taxon>Viridiplantae</taxon>
        <taxon>Streptophyta</taxon>
        <taxon>Embryophyta</taxon>
        <taxon>Tracheophyta</taxon>
        <taxon>Spermatophyta</taxon>
        <taxon>Magnoliopsida</taxon>
        <taxon>Proteales</taxon>
        <taxon>Proteaceae</taxon>
        <taxon>Protea</taxon>
    </lineage>
</organism>
<evidence type="ECO:0000313" key="3">
    <source>
        <dbReference type="Proteomes" id="UP001141806"/>
    </source>
</evidence>
<gene>
    <name evidence="2" type="ORF">NE237_033278</name>
</gene>
<proteinExistence type="predicted"/>
<keyword evidence="3" id="KW-1185">Reference proteome</keyword>
<reference evidence="2" key="1">
    <citation type="journal article" date="2023" name="Plant J.">
        <title>The genome of the king protea, Protea cynaroides.</title>
        <authorList>
            <person name="Chang J."/>
            <person name="Duong T.A."/>
            <person name="Schoeman C."/>
            <person name="Ma X."/>
            <person name="Roodt D."/>
            <person name="Barker N."/>
            <person name="Li Z."/>
            <person name="Van de Peer Y."/>
            <person name="Mizrachi E."/>
        </authorList>
    </citation>
    <scope>NUCLEOTIDE SEQUENCE</scope>
    <source>
        <tissue evidence="2">Young leaves</tissue>
    </source>
</reference>
<evidence type="ECO:0000256" key="1">
    <source>
        <dbReference type="SAM" id="SignalP"/>
    </source>
</evidence>
<feature type="chain" id="PRO_5040309135" evidence="1">
    <location>
        <begin position="25"/>
        <end position="100"/>
    </location>
</feature>